<organism evidence="6 7">
    <name type="scientific">Aedoeadaptatus coxii</name>
    <dbReference type="NCBI Taxonomy" id="755172"/>
    <lineage>
        <taxon>Bacteria</taxon>
        <taxon>Bacillati</taxon>
        <taxon>Bacillota</taxon>
        <taxon>Tissierellia</taxon>
        <taxon>Tissierellales</taxon>
        <taxon>Peptoniphilaceae</taxon>
        <taxon>Aedoeadaptatus</taxon>
    </lineage>
</organism>
<evidence type="ECO:0000256" key="1">
    <source>
        <dbReference type="ARBA" id="ARBA00023015"/>
    </source>
</evidence>
<evidence type="ECO:0000256" key="2">
    <source>
        <dbReference type="ARBA" id="ARBA00023082"/>
    </source>
</evidence>
<dbReference type="STRING" id="755172.HMPREF1863_00417"/>
<dbReference type="PANTHER" id="PTHR30385:SF7">
    <property type="entry name" value="RNA POLYMERASE SIGMA FACTOR FLIA"/>
    <property type="match status" value="1"/>
</dbReference>
<dbReference type="InterPro" id="IPR013325">
    <property type="entry name" value="RNA_pol_sigma_r2"/>
</dbReference>
<dbReference type="SUPFAM" id="SSF88946">
    <property type="entry name" value="Sigma2 domain of RNA polymerase sigma factors"/>
    <property type="match status" value="1"/>
</dbReference>
<keyword evidence="7" id="KW-1185">Reference proteome</keyword>
<keyword evidence="1" id="KW-0805">Transcription regulation</keyword>
<keyword evidence="2" id="KW-0731">Sigma factor</keyword>
<dbReference type="GO" id="GO:0003677">
    <property type="term" value="F:DNA binding"/>
    <property type="evidence" value="ECO:0007669"/>
    <property type="project" value="UniProtKB-KW"/>
</dbReference>
<dbReference type="InterPro" id="IPR036388">
    <property type="entry name" value="WH-like_DNA-bd_sf"/>
</dbReference>
<dbReference type="SUPFAM" id="SSF88659">
    <property type="entry name" value="Sigma3 and sigma4 domains of RNA polymerase sigma factors"/>
    <property type="match status" value="1"/>
</dbReference>
<dbReference type="InterPro" id="IPR014284">
    <property type="entry name" value="RNA_pol_sigma-70_dom"/>
</dbReference>
<reference evidence="7" key="1">
    <citation type="submission" date="2016-01" db="EMBL/GenBank/DDBJ databases">
        <authorList>
            <person name="Mitreva M."/>
            <person name="Pepin K.H."/>
            <person name="Mihindukulasuriya K.A."/>
            <person name="Fulton R."/>
            <person name="Fronick C."/>
            <person name="O'Laughlin M."/>
            <person name="Miner T."/>
            <person name="Herter B."/>
            <person name="Rosa B.A."/>
            <person name="Cordes M."/>
            <person name="Tomlinson C."/>
            <person name="Wollam A."/>
            <person name="Palsikar V.B."/>
            <person name="Mardis E.R."/>
            <person name="Wilson R.K."/>
        </authorList>
    </citation>
    <scope>NUCLEOTIDE SEQUENCE [LARGE SCALE GENOMIC DNA]</scope>
    <source>
        <strain evidence="7">DNF00729</strain>
    </source>
</reference>
<dbReference type="PANTHER" id="PTHR30385">
    <property type="entry name" value="SIGMA FACTOR F FLAGELLAR"/>
    <property type="match status" value="1"/>
</dbReference>
<dbReference type="PATRIC" id="fig|755172.3.peg.400"/>
<sequence>MTKGGVCMERDLIRRAKAREGEAVAAVAVGMERLIRATVRKVQPFAKDEENLIGEGFLILMECIDDYDESKGVPFPFYFRKRFRYFLMDDLKRSLRFKMCPVEDAASFLADDDVEEEALGESRARELAAMLGLLSPQEEQVIRLFYYGSLSLSEVAGVLGLSYQTVANTKSRALRKLRGVYEAGQTVDSF</sequence>
<gene>
    <name evidence="6" type="ORF">HMPREF1863_00417</name>
</gene>
<protein>
    <submittedName>
        <fullName evidence="6">RNA polymerase sigma factor, sigma-70 family</fullName>
    </submittedName>
</protein>
<evidence type="ECO:0000313" key="6">
    <source>
        <dbReference type="EMBL" id="KXB67908.1"/>
    </source>
</evidence>
<name>A0A134AJK5_9FIRM</name>
<dbReference type="AlphaFoldDB" id="A0A134AJK5"/>
<dbReference type="InterPro" id="IPR013324">
    <property type="entry name" value="RNA_pol_sigma_r3/r4-like"/>
</dbReference>
<dbReference type="EMBL" id="LSDG01000011">
    <property type="protein sequence ID" value="KXB67908.1"/>
    <property type="molecule type" value="Genomic_DNA"/>
</dbReference>
<keyword evidence="3" id="KW-0238">DNA-binding</keyword>
<evidence type="ECO:0000256" key="3">
    <source>
        <dbReference type="ARBA" id="ARBA00023125"/>
    </source>
</evidence>
<dbReference type="GO" id="GO:0016987">
    <property type="term" value="F:sigma factor activity"/>
    <property type="evidence" value="ECO:0007669"/>
    <property type="project" value="UniProtKB-KW"/>
</dbReference>
<dbReference type="Gene3D" id="1.10.1740.10">
    <property type="match status" value="1"/>
</dbReference>
<keyword evidence="4" id="KW-0804">Transcription</keyword>
<evidence type="ECO:0000313" key="7">
    <source>
        <dbReference type="Proteomes" id="UP000070442"/>
    </source>
</evidence>
<proteinExistence type="predicted"/>
<dbReference type="Pfam" id="PF08281">
    <property type="entry name" value="Sigma70_r4_2"/>
    <property type="match status" value="1"/>
</dbReference>
<dbReference type="GO" id="GO:0006352">
    <property type="term" value="P:DNA-templated transcription initiation"/>
    <property type="evidence" value="ECO:0007669"/>
    <property type="project" value="InterPro"/>
</dbReference>
<comment type="caution">
    <text evidence="6">The sequence shown here is derived from an EMBL/GenBank/DDBJ whole genome shotgun (WGS) entry which is preliminary data.</text>
</comment>
<feature type="domain" description="RNA polymerase sigma factor 70 region 4 type 2" evidence="5">
    <location>
        <begin position="125"/>
        <end position="177"/>
    </location>
</feature>
<accession>A0A134AJK5</accession>
<dbReference type="CDD" id="cd06171">
    <property type="entry name" value="Sigma70_r4"/>
    <property type="match status" value="1"/>
</dbReference>
<dbReference type="OrthoDB" id="1707347at2"/>
<dbReference type="NCBIfam" id="TIGR02937">
    <property type="entry name" value="sigma70-ECF"/>
    <property type="match status" value="1"/>
</dbReference>
<evidence type="ECO:0000256" key="4">
    <source>
        <dbReference type="ARBA" id="ARBA00023163"/>
    </source>
</evidence>
<dbReference type="Proteomes" id="UP000070442">
    <property type="component" value="Unassembled WGS sequence"/>
</dbReference>
<evidence type="ECO:0000259" key="5">
    <source>
        <dbReference type="Pfam" id="PF08281"/>
    </source>
</evidence>
<dbReference type="Gene3D" id="1.10.10.10">
    <property type="entry name" value="Winged helix-like DNA-binding domain superfamily/Winged helix DNA-binding domain"/>
    <property type="match status" value="1"/>
</dbReference>
<dbReference type="InterPro" id="IPR013249">
    <property type="entry name" value="RNA_pol_sigma70_r4_t2"/>
</dbReference>